<keyword evidence="3" id="KW-1185">Reference proteome</keyword>
<reference evidence="2 3" key="1">
    <citation type="submission" date="2024-02" db="EMBL/GenBank/DDBJ databases">
        <title>High-quality chromosome-scale genome assembly of Pensacola bahiagrass (Paspalum notatum Flugge var. saurae).</title>
        <authorList>
            <person name="Vega J.M."/>
            <person name="Podio M."/>
            <person name="Orjuela J."/>
            <person name="Siena L.A."/>
            <person name="Pessino S.C."/>
            <person name="Combes M.C."/>
            <person name="Mariac C."/>
            <person name="Albertini E."/>
            <person name="Pupilli F."/>
            <person name="Ortiz J.P.A."/>
            <person name="Leblanc O."/>
        </authorList>
    </citation>
    <scope>NUCLEOTIDE SEQUENCE [LARGE SCALE GENOMIC DNA]</scope>
    <source>
        <strain evidence="2">R1</strain>
        <tissue evidence="2">Leaf</tissue>
    </source>
</reference>
<feature type="region of interest" description="Disordered" evidence="1">
    <location>
        <begin position="19"/>
        <end position="57"/>
    </location>
</feature>
<name>A0AAQ3T458_PASNO</name>
<sequence length="122" mass="12511">MRNLFPVCRGEHQTYLRGLDPLAPAPGRGGIEAMRRERAGAASPDVPAAHADAAGGQPSISIHVAQVDAAGRGGPAGSCLSAGASQTPINANLHFHRSVVCPCFRTAAEEKTCVVLLSGQCV</sequence>
<evidence type="ECO:0000313" key="2">
    <source>
        <dbReference type="EMBL" id="WVZ65569.1"/>
    </source>
</evidence>
<evidence type="ECO:0000256" key="1">
    <source>
        <dbReference type="SAM" id="MobiDB-lite"/>
    </source>
</evidence>
<evidence type="ECO:0000313" key="3">
    <source>
        <dbReference type="Proteomes" id="UP001341281"/>
    </source>
</evidence>
<dbReference type="Proteomes" id="UP001341281">
    <property type="component" value="Chromosome 03"/>
</dbReference>
<proteinExistence type="predicted"/>
<gene>
    <name evidence="2" type="ORF">U9M48_014910</name>
</gene>
<protein>
    <submittedName>
        <fullName evidence="2">Uncharacterized protein</fullName>
    </submittedName>
</protein>
<dbReference type="AlphaFoldDB" id="A0AAQ3T458"/>
<dbReference type="EMBL" id="CP144747">
    <property type="protein sequence ID" value="WVZ65569.1"/>
    <property type="molecule type" value="Genomic_DNA"/>
</dbReference>
<organism evidence="2 3">
    <name type="scientific">Paspalum notatum var. saurae</name>
    <dbReference type="NCBI Taxonomy" id="547442"/>
    <lineage>
        <taxon>Eukaryota</taxon>
        <taxon>Viridiplantae</taxon>
        <taxon>Streptophyta</taxon>
        <taxon>Embryophyta</taxon>
        <taxon>Tracheophyta</taxon>
        <taxon>Spermatophyta</taxon>
        <taxon>Magnoliopsida</taxon>
        <taxon>Liliopsida</taxon>
        <taxon>Poales</taxon>
        <taxon>Poaceae</taxon>
        <taxon>PACMAD clade</taxon>
        <taxon>Panicoideae</taxon>
        <taxon>Andropogonodae</taxon>
        <taxon>Paspaleae</taxon>
        <taxon>Paspalinae</taxon>
        <taxon>Paspalum</taxon>
    </lineage>
</organism>
<accession>A0AAQ3T458</accession>